<dbReference type="Proteomes" id="UP000053398">
    <property type="component" value="Unassembled WGS sequence"/>
</dbReference>
<dbReference type="SMART" id="SM01092">
    <property type="entry name" value="CO_deh_flav_C"/>
    <property type="match status" value="1"/>
</dbReference>
<dbReference type="InterPro" id="IPR036683">
    <property type="entry name" value="CO_DH_flav_C_dom_sf"/>
</dbReference>
<dbReference type="InterPro" id="IPR016167">
    <property type="entry name" value="FAD-bd_PCMH_sub1"/>
</dbReference>
<dbReference type="PANTHER" id="PTHR42659:SF2">
    <property type="entry name" value="XANTHINE DEHYDROGENASE SUBUNIT C-RELATED"/>
    <property type="match status" value="1"/>
</dbReference>
<sequence length="310" mass="32947">MKPASFDYAVPRTVAEAVQALGDTDRTAQVLAGGQSLILEMHLKRIRPQLVVDINRIPELDGMRVDGDELRVGALVRHATFESADAVPGPLGTLLSRAVVNIAHPPIRSRGTMAGSFGWAHPASEWCAIGVALDATVEVTGPDGARSIPARDYFLGPYRTARRPQELITAVRLPLLGENTGVGFIEHRRTHFCFAQVAVAAALTVTDGVISDARIGLVNSADRPLRARAAEQALIGAGFAALPEGSRLPDGHPFARAGRAAAQEDAAPLAEPYADVEYKRQAIAVLVGRTLTEAATDLRSRLAPRQGGPR</sequence>
<dbReference type="InterPro" id="IPR002346">
    <property type="entry name" value="Mopterin_DH_FAD-bd"/>
</dbReference>
<dbReference type="RefSeq" id="WP_059262396.1">
    <property type="nucleotide sequence ID" value="NZ_KQ948353.1"/>
</dbReference>
<dbReference type="InterPro" id="IPR051312">
    <property type="entry name" value="Diverse_Substr_Oxidored"/>
</dbReference>
<dbReference type="Gene3D" id="3.30.390.50">
    <property type="entry name" value="CO dehydrogenase flavoprotein, C-terminal domain"/>
    <property type="match status" value="1"/>
</dbReference>
<comment type="caution">
    <text evidence="5">The sequence shown here is derived from an EMBL/GenBank/DDBJ whole genome shotgun (WGS) entry which is preliminary data.</text>
</comment>
<dbReference type="Pfam" id="PF00941">
    <property type="entry name" value="FAD_binding_5"/>
    <property type="match status" value="1"/>
</dbReference>
<evidence type="ECO:0000313" key="5">
    <source>
        <dbReference type="EMBL" id="KUN31073.1"/>
    </source>
</evidence>
<proteinExistence type="predicted"/>
<feature type="domain" description="FAD-binding PCMH-type" evidence="4">
    <location>
        <begin position="1"/>
        <end position="178"/>
    </location>
</feature>
<dbReference type="SUPFAM" id="SSF55447">
    <property type="entry name" value="CO dehydrogenase flavoprotein C-terminal domain-like"/>
    <property type="match status" value="1"/>
</dbReference>
<dbReference type="Gene3D" id="3.30.43.10">
    <property type="entry name" value="Uridine Diphospho-n-acetylenolpyruvylglucosamine Reductase, domain 2"/>
    <property type="match status" value="1"/>
</dbReference>
<keyword evidence="3" id="KW-0560">Oxidoreductase</keyword>
<protein>
    <submittedName>
        <fullName evidence="5">Molybdopterin dehydrogenase</fullName>
    </submittedName>
</protein>
<accession>A0A101QJN7</accession>
<keyword evidence="6" id="KW-1185">Reference proteome</keyword>
<reference evidence="5 6" key="1">
    <citation type="submission" date="2015-10" db="EMBL/GenBank/DDBJ databases">
        <title>Draft genome sequence of Streptomyces corchorusii DSM 40340, type strain for the species Streptomyces corchorusii.</title>
        <authorList>
            <person name="Ruckert C."/>
            <person name="Winkler A."/>
            <person name="Kalinowski J."/>
            <person name="Kampfer P."/>
            <person name="Glaeser S."/>
        </authorList>
    </citation>
    <scope>NUCLEOTIDE SEQUENCE [LARGE SCALE GENOMIC DNA]</scope>
    <source>
        <strain evidence="5 6">DSM 40340</strain>
    </source>
</reference>
<evidence type="ECO:0000256" key="2">
    <source>
        <dbReference type="ARBA" id="ARBA00022827"/>
    </source>
</evidence>
<dbReference type="PROSITE" id="PS51387">
    <property type="entry name" value="FAD_PCMH"/>
    <property type="match status" value="1"/>
</dbReference>
<keyword evidence="1" id="KW-0285">Flavoprotein</keyword>
<keyword evidence="2" id="KW-0274">FAD</keyword>
<gene>
    <name evidence="5" type="ORF">AQJ11_08050</name>
</gene>
<dbReference type="PANTHER" id="PTHR42659">
    <property type="entry name" value="XANTHINE DEHYDROGENASE SUBUNIT C-RELATED"/>
    <property type="match status" value="1"/>
</dbReference>
<dbReference type="GO" id="GO:0016491">
    <property type="term" value="F:oxidoreductase activity"/>
    <property type="evidence" value="ECO:0007669"/>
    <property type="project" value="UniProtKB-KW"/>
</dbReference>
<evidence type="ECO:0000259" key="4">
    <source>
        <dbReference type="PROSITE" id="PS51387"/>
    </source>
</evidence>
<evidence type="ECO:0000256" key="3">
    <source>
        <dbReference type="ARBA" id="ARBA00023002"/>
    </source>
</evidence>
<dbReference type="Pfam" id="PF03450">
    <property type="entry name" value="CO_deh_flav_C"/>
    <property type="match status" value="1"/>
</dbReference>
<evidence type="ECO:0000313" key="6">
    <source>
        <dbReference type="Proteomes" id="UP000053398"/>
    </source>
</evidence>
<dbReference type="SUPFAM" id="SSF56176">
    <property type="entry name" value="FAD-binding/transporter-associated domain-like"/>
    <property type="match status" value="1"/>
</dbReference>
<organism evidence="5 6">
    <name type="scientific">Streptomyces corchorusii</name>
    <name type="common">Streptomyces chibaensis</name>
    <dbReference type="NCBI Taxonomy" id="1903"/>
    <lineage>
        <taxon>Bacteria</taxon>
        <taxon>Bacillati</taxon>
        <taxon>Actinomycetota</taxon>
        <taxon>Actinomycetes</taxon>
        <taxon>Kitasatosporales</taxon>
        <taxon>Streptomycetaceae</taxon>
        <taxon>Streptomyces</taxon>
    </lineage>
</organism>
<dbReference type="InterPro" id="IPR036318">
    <property type="entry name" value="FAD-bd_PCMH-like_sf"/>
</dbReference>
<evidence type="ECO:0000256" key="1">
    <source>
        <dbReference type="ARBA" id="ARBA00022630"/>
    </source>
</evidence>
<dbReference type="GO" id="GO:0071949">
    <property type="term" value="F:FAD binding"/>
    <property type="evidence" value="ECO:0007669"/>
    <property type="project" value="InterPro"/>
</dbReference>
<dbReference type="InterPro" id="IPR016166">
    <property type="entry name" value="FAD-bd_PCMH"/>
</dbReference>
<dbReference type="InterPro" id="IPR016169">
    <property type="entry name" value="FAD-bd_PCMH_sub2"/>
</dbReference>
<name>A0A101QJN7_STRCK</name>
<dbReference type="EMBL" id="LMWP01000007">
    <property type="protein sequence ID" value="KUN31073.1"/>
    <property type="molecule type" value="Genomic_DNA"/>
</dbReference>
<dbReference type="AlphaFoldDB" id="A0A101QJN7"/>
<dbReference type="Gene3D" id="3.30.465.10">
    <property type="match status" value="1"/>
</dbReference>
<dbReference type="InterPro" id="IPR005107">
    <property type="entry name" value="CO_DH_flav_C"/>
</dbReference>